<dbReference type="FunFam" id="2.20.50.20:FF:000007">
    <property type="entry name" value="von Willebrand factor type D domaincontaining protein"/>
    <property type="match status" value="1"/>
</dbReference>
<dbReference type="PROSITE" id="PS51211">
    <property type="entry name" value="VITELLOGENIN"/>
    <property type="match status" value="1"/>
</dbReference>
<keyword evidence="3" id="KW-0445">Lipid transport</keyword>
<evidence type="ECO:0000256" key="8">
    <source>
        <dbReference type="SAM" id="Coils"/>
    </source>
</evidence>
<dbReference type="GO" id="GO:0005319">
    <property type="term" value="F:lipid transporter activity"/>
    <property type="evidence" value="ECO:0007669"/>
    <property type="project" value="InterPro"/>
</dbReference>
<dbReference type="Gene3D" id="1.25.10.20">
    <property type="entry name" value="Vitellinogen, superhelical"/>
    <property type="match status" value="1"/>
</dbReference>
<dbReference type="InterPro" id="IPR050733">
    <property type="entry name" value="Vitellogenin/Apolipophorin"/>
</dbReference>
<evidence type="ECO:0000256" key="4">
    <source>
        <dbReference type="ARBA" id="ARBA00023121"/>
    </source>
</evidence>
<dbReference type="SMART" id="SM01169">
    <property type="entry name" value="DUF1943"/>
    <property type="match status" value="1"/>
</dbReference>
<dbReference type="Proteomes" id="UP001497623">
    <property type="component" value="Unassembled WGS sequence"/>
</dbReference>
<accession>A0AAV2QBC9</accession>
<keyword evidence="4" id="KW-0446">Lipid-binding</keyword>
<dbReference type="Gene3D" id="2.20.80.10">
    <property type="entry name" value="Lipovitellin-phosvitin complex, chain A, domain 4"/>
    <property type="match status" value="1"/>
</dbReference>
<feature type="coiled-coil region" evidence="8">
    <location>
        <begin position="1477"/>
        <end position="1504"/>
    </location>
</feature>
<dbReference type="GO" id="GO:0008289">
    <property type="term" value="F:lipid binding"/>
    <property type="evidence" value="ECO:0007669"/>
    <property type="project" value="UniProtKB-KW"/>
</dbReference>
<dbReference type="Pfam" id="PF09172">
    <property type="entry name" value="Vit_open_b-sht"/>
    <property type="match status" value="1"/>
</dbReference>
<evidence type="ECO:0000313" key="11">
    <source>
        <dbReference type="Proteomes" id="UP001497623"/>
    </source>
</evidence>
<dbReference type="EMBL" id="CAXKWB010005010">
    <property type="protein sequence ID" value="CAL4076232.1"/>
    <property type="molecule type" value="Genomic_DNA"/>
</dbReference>
<evidence type="ECO:0000313" key="10">
    <source>
        <dbReference type="EMBL" id="CAL4076232.1"/>
    </source>
</evidence>
<keyword evidence="8" id="KW-0175">Coiled coil</keyword>
<sequence>MPDTTGHEFIQSSLIFNKKGNIDSKVQIEIVENILKKIEMATQDTISSEVPMLFSSLVKALRGLDYKQLSSVYRNAKVSHSIKYLIDAIPLVQTAAAMEILKEMMNNFDINIKEADVFFTSLAFINHPSSDMFSVLAPLLENNPMPKLMLGVSALVNNYCKMNSNCISESGVQNVVQNIEFQLGSACRTTKEEEKNAVLVALKALGNSGHMINSESILQRCYTEENDMEIRVAAIEAWRHTSCDYDRSHLLAAFQDENQDTEIRIAAYLAAMTCPTSEIIDVINSHLISEGVNQVTSFVWTHITNIQESAAPGKQFIQEFISEELLQNKFKNEALKFSRNFETSLFRGDLNVGTAIESNVIFSSKSILPRSAMLNLTFDLFGESINFFEVGGRINGFESVIEHFFGPKGYYPDETVQTIISTLRKQQNNGEDSFEGLAEKKTDEPEGSYYLRMFGNEVSYDRFHGFKDLIKPDLLSNPFSLLMELVNNGHIDYTKSYQIIDNELMFPTATGLPLKLKLDGTATLVLKSSGNFNVRSLDNVNIEGKIYPSAAVMIDSSMSVDTPLIQSGMKMVSTLHTSTYLEGKLRIDGAKIVDMALNIPKDKMEIINFDTEFFQMEDDDLIKEDPVNTIVDNTCTQDTLGIAICKEITYITPDHQSSEVCLSDLVTAKLYIKKLDTHTGYLLQYIHEANQIYFMFDTPASKESRNIAFSLQFMENQLIYDLVTPIKSIKGEAEIEWEAMNKRLMINNIIDGKPYNLQGEIYTTVNNQLHTEFKITSNEEVIFDTSITGHFAIDKYFNSELDIKYSFMNNIKNSIKHSSFFSKEASSDMSKYILHSELKSSQFSNLNLELDWQIDMTSQHFDNQLTVQYGPTVSSVKILYEANEKYGELFRNIKFELNSGEHRYYQAVNLNYESAANLSGMMQFDILIKDFIDISHSASIETKKLEKEHYTLQMTQQMKTKSTVKDIVIGGSFIDKSSPGTIKIDILGLFKDDQNEIKYRSTISANNDIAGADFNLEHNDSIYFATVQGTQTSIILESNILQHILLNAEITPSGETRAFNLLAEWNKDVDPTAVLLINGEFSKNLIKAGFKYSMSEAFILVKRVDTGLELEASWSPDEKVVAKVIYSLDNVKSLTIIVNTPFKGYETQMLDIMFSLLKYNVKASFSATWRKSNFFLFTLDTKVQHGLHSNMIKSKINFTSTFENFALLSLSLDHEMDSSSVLTDVNGKWNGQEMNGRIEFKAFETAAEFSAAFISPFTKDVKIDMKCNLDHQNLSLILKGQYGLLNSNISIKGYKSNNNNLTIILTVDTPYQSIPKIFSNINYRFDGIKNEFVVDSTIDDKKYMILINVSKEITDLSLNITGDLRLITPFSHPITITYYYKQDDKTFISNFETTRFWSTNGSFKGNIEGKIISGNDMHFSIKMASQDFDFVSEMNHSFQNKHLNSNLALTINEERIALEAKGIINENYGIAKIHIGMVSTNQELDDVKLEIDHSNDEIRQLSKISLQKGIRKVQLLHRLSFIDFYNFDNTLEINDWYKLNNKQSFDDAKFSHEVKYDWGPKTIQGNLMLGHQIDEKNRDLDFYLFLKTPWTFNKIIQTHYEDNGKNYKSITVFEYEPKKKIELSNVCICDPNFCSLKSSLTTPFWKPMHIEFNYKFTPENDVTITLEHGNTSTKIQVSGTIQSGYLDVQANLQASYIKLPLKVRAHYNLNGIEKFAQFGIKTDKWYGIQGQYYASDFKNFKGTVTAELPFQGAENLEISTEYFITNRPYKVHIVLKRNDDIYKIDGMLSEKEFKVDFIMNENTAVFHSSWRIETFTGKLDIEFISPISSVDSINTSIIYNLNEKNMSIKLKKGTKEISMTGRMEGQNITIEGVTSFIGWEVLNASIIVADTEFDITASKNEEKFINNWEKSY</sequence>
<name>A0AAV2QBC9_MEGNR</name>
<feature type="domain" description="Vitellogenin" evidence="9">
    <location>
        <begin position="1"/>
        <end position="372"/>
    </location>
</feature>
<evidence type="ECO:0000256" key="6">
    <source>
        <dbReference type="ARBA" id="ARBA00023180"/>
    </source>
</evidence>
<dbReference type="InterPro" id="IPR015255">
    <property type="entry name" value="Vitellinogen_open_b-sht"/>
</dbReference>
<reference evidence="10 11" key="1">
    <citation type="submission" date="2024-05" db="EMBL/GenBank/DDBJ databases">
        <authorList>
            <person name="Wallberg A."/>
        </authorList>
    </citation>
    <scope>NUCLEOTIDE SEQUENCE [LARGE SCALE GENOMIC DNA]</scope>
</reference>
<proteinExistence type="predicted"/>
<keyword evidence="1" id="KW-0813">Transport</keyword>
<dbReference type="InterPro" id="IPR015819">
    <property type="entry name" value="Lipid_transp_b-sht_shell"/>
</dbReference>
<keyword evidence="6" id="KW-0325">Glycoprotein</keyword>
<evidence type="ECO:0000256" key="1">
    <source>
        <dbReference type="ARBA" id="ARBA00022448"/>
    </source>
</evidence>
<dbReference type="Gene3D" id="2.20.50.20">
    <property type="entry name" value="Lipovitellin. Chain A, domain 3"/>
    <property type="match status" value="1"/>
</dbReference>
<keyword evidence="11" id="KW-1185">Reference proteome</keyword>
<protein>
    <recommendedName>
        <fullName evidence="9">Vitellogenin domain-containing protein</fullName>
    </recommendedName>
</protein>
<comment type="caution">
    <text evidence="7">Lacks conserved residue(s) required for the propagation of feature annotation.</text>
</comment>
<evidence type="ECO:0000256" key="2">
    <source>
        <dbReference type="ARBA" id="ARBA00022729"/>
    </source>
</evidence>
<evidence type="ECO:0000256" key="5">
    <source>
        <dbReference type="ARBA" id="ARBA00023157"/>
    </source>
</evidence>
<evidence type="ECO:0000256" key="3">
    <source>
        <dbReference type="ARBA" id="ARBA00023055"/>
    </source>
</evidence>
<dbReference type="SUPFAM" id="SSF48431">
    <property type="entry name" value="Lipovitellin-phosvitin complex, superhelical domain"/>
    <property type="match status" value="1"/>
</dbReference>
<dbReference type="SUPFAM" id="SSF56968">
    <property type="entry name" value="Lipovitellin-phosvitin complex, beta-sheet shell regions"/>
    <property type="match status" value="1"/>
</dbReference>
<organism evidence="10 11">
    <name type="scientific">Meganyctiphanes norvegica</name>
    <name type="common">Northern krill</name>
    <name type="synonym">Thysanopoda norvegica</name>
    <dbReference type="NCBI Taxonomy" id="48144"/>
    <lineage>
        <taxon>Eukaryota</taxon>
        <taxon>Metazoa</taxon>
        <taxon>Ecdysozoa</taxon>
        <taxon>Arthropoda</taxon>
        <taxon>Crustacea</taxon>
        <taxon>Multicrustacea</taxon>
        <taxon>Malacostraca</taxon>
        <taxon>Eumalacostraca</taxon>
        <taxon>Eucarida</taxon>
        <taxon>Euphausiacea</taxon>
        <taxon>Euphausiidae</taxon>
        <taxon>Meganyctiphanes</taxon>
    </lineage>
</organism>
<dbReference type="PANTHER" id="PTHR23345:SF15">
    <property type="entry name" value="VITELLOGENIN 1-RELATED"/>
    <property type="match status" value="1"/>
</dbReference>
<dbReference type="InterPro" id="IPR011030">
    <property type="entry name" value="Lipovitellin_superhlx_dom"/>
</dbReference>
<gene>
    <name evidence="10" type="ORF">MNOR_LOCUS10088</name>
</gene>
<evidence type="ECO:0000259" key="9">
    <source>
        <dbReference type="PROSITE" id="PS51211"/>
    </source>
</evidence>
<dbReference type="GO" id="GO:0045735">
    <property type="term" value="F:nutrient reservoir activity"/>
    <property type="evidence" value="ECO:0007669"/>
    <property type="project" value="UniProtKB-KW"/>
</dbReference>
<keyword evidence="5" id="KW-1015">Disulfide bond</keyword>
<evidence type="ECO:0000256" key="7">
    <source>
        <dbReference type="PROSITE-ProRule" id="PRU00557"/>
    </source>
</evidence>
<dbReference type="InterPro" id="IPR001747">
    <property type="entry name" value="Vitellogenin_N"/>
</dbReference>
<dbReference type="InterPro" id="IPR015817">
    <property type="entry name" value="Vitellinogen_open_b-sht_sub1"/>
</dbReference>
<dbReference type="Pfam" id="PF01347">
    <property type="entry name" value="Vitellogenin_N"/>
    <property type="match status" value="1"/>
</dbReference>
<dbReference type="PANTHER" id="PTHR23345">
    <property type="entry name" value="VITELLOGENIN-RELATED"/>
    <property type="match status" value="1"/>
</dbReference>
<keyword evidence="2" id="KW-0732">Signal</keyword>
<comment type="caution">
    <text evidence="10">The sequence shown here is derived from an EMBL/GenBank/DDBJ whole genome shotgun (WGS) entry which is preliminary data.</text>
</comment>